<dbReference type="Pfam" id="PF13556">
    <property type="entry name" value="HTH_30"/>
    <property type="match status" value="1"/>
</dbReference>
<dbReference type="PANTHER" id="PTHR33744:SF1">
    <property type="entry name" value="DNA-BINDING TRANSCRIPTIONAL ACTIVATOR ADER"/>
    <property type="match status" value="1"/>
</dbReference>
<gene>
    <name evidence="3" type="ORF">ACFFF6_00515</name>
</gene>
<dbReference type="InterPro" id="IPR029016">
    <property type="entry name" value="GAF-like_dom_sf"/>
</dbReference>
<dbReference type="RefSeq" id="WP_376977218.1">
    <property type="nucleotide sequence ID" value="NZ_JBHLSV010000001.1"/>
</dbReference>
<dbReference type="Gene3D" id="3.30.450.40">
    <property type="match status" value="1"/>
</dbReference>
<proteinExistence type="inferred from homology"/>
<protein>
    <submittedName>
        <fullName evidence="3">Helix-turn-helix domain-containing protein</fullName>
    </submittedName>
</protein>
<dbReference type="Gene3D" id="1.10.10.2840">
    <property type="entry name" value="PucR C-terminal helix-turn-helix domain"/>
    <property type="match status" value="1"/>
</dbReference>
<dbReference type="PANTHER" id="PTHR33744">
    <property type="entry name" value="CARBOHYDRATE DIACID REGULATOR"/>
    <property type="match status" value="1"/>
</dbReference>
<dbReference type="SUPFAM" id="SSF55781">
    <property type="entry name" value="GAF domain-like"/>
    <property type="match status" value="1"/>
</dbReference>
<dbReference type="InterPro" id="IPR041522">
    <property type="entry name" value="CdaR_GGDEF"/>
</dbReference>
<dbReference type="InterPro" id="IPR003018">
    <property type="entry name" value="GAF"/>
</dbReference>
<dbReference type="Proteomes" id="UP001589793">
    <property type="component" value="Unassembled WGS sequence"/>
</dbReference>
<dbReference type="SMART" id="SM00065">
    <property type="entry name" value="GAF"/>
    <property type="match status" value="1"/>
</dbReference>
<feature type="domain" description="GAF" evidence="2">
    <location>
        <begin position="91"/>
        <end position="240"/>
    </location>
</feature>
<dbReference type="EMBL" id="JBHLSV010000001">
    <property type="protein sequence ID" value="MFC0672430.1"/>
    <property type="molecule type" value="Genomic_DNA"/>
</dbReference>
<name>A0ABV6R618_9MICO</name>
<evidence type="ECO:0000256" key="1">
    <source>
        <dbReference type="ARBA" id="ARBA00006754"/>
    </source>
</evidence>
<dbReference type="Pfam" id="PF13185">
    <property type="entry name" value="GAF_2"/>
    <property type="match status" value="1"/>
</dbReference>
<dbReference type="InterPro" id="IPR051448">
    <property type="entry name" value="CdaR-like_regulators"/>
</dbReference>
<evidence type="ECO:0000313" key="4">
    <source>
        <dbReference type="Proteomes" id="UP001589793"/>
    </source>
</evidence>
<organism evidence="3 4">
    <name type="scientific">Brachybacterium hainanense</name>
    <dbReference type="NCBI Taxonomy" id="1541174"/>
    <lineage>
        <taxon>Bacteria</taxon>
        <taxon>Bacillati</taxon>
        <taxon>Actinomycetota</taxon>
        <taxon>Actinomycetes</taxon>
        <taxon>Micrococcales</taxon>
        <taxon>Dermabacteraceae</taxon>
        <taxon>Brachybacterium</taxon>
    </lineage>
</organism>
<comment type="similarity">
    <text evidence="1">Belongs to the CdaR family.</text>
</comment>
<sequence length="657" mass="69291">MCSFIAGSLIVGPFLAGVAVDASWARGYAAAHPLTMCADTILTMDRWRFPHVPPGGASAAADPADVADLRRRAALLEVTTDIASQTTARRDLGEVLAAIVRRTRELTGADMAYIALNTQEETFIRYSDGVRTEAYRTIRMPLGSGVLGKAATGRATVLTSDYLLDGTISHLHDIDEIVREEGVRAILGVPMTLHGVVHGALLVADRSPRRYTAEMVDTVSILARHTSAALAGARRLEEVTAALARLHEDRDADLERILDLQEVLEIDARLLESITAHAEVSAYAQAASELIGLPLSVLDAQGAVLARVGADGRGASATTPLPDHRLERTIRRARATGMPVAEDGRTVACALGGEEHLGTLVIHDALPAPLLPRLQRVTVFLGILLLLLRVRTDDQHRRERALLDVVIGGGPVPAELRPALAILDVPGTGVRVLAVEAHPGPAEATSAAAPDIGGLALAALRSATEPHRAVVAPHGAHACALVQDAAAETVAQEVLAQAAERDVDVTIGISGVCTDLAAVPSAHRDADRALASLAALGLRGRAAHGEDLGAVGLLLEALRADPHAPSPLDALAPLVDHDAARSGELTRTAWVFAESGQNVGRTAEQLFLHPNTVRQRLERIGRVLGPDWRDPARFLDLHLALRAWAIGGGAGPAPRRP</sequence>
<accession>A0ABV6R618</accession>
<comment type="caution">
    <text evidence="3">The sequence shown here is derived from an EMBL/GenBank/DDBJ whole genome shotgun (WGS) entry which is preliminary data.</text>
</comment>
<reference evidence="3 4" key="1">
    <citation type="submission" date="2024-09" db="EMBL/GenBank/DDBJ databases">
        <authorList>
            <person name="Sun Q."/>
            <person name="Mori K."/>
        </authorList>
    </citation>
    <scope>NUCLEOTIDE SEQUENCE [LARGE SCALE GENOMIC DNA]</scope>
    <source>
        <strain evidence="3 4">CICC 10874</strain>
    </source>
</reference>
<dbReference type="InterPro" id="IPR025736">
    <property type="entry name" value="PucR_C-HTH_dom"/>
</dbReference>
<evidence type="ECO:0000259" key="2">
    <source>
        <dbReference type="SMART" id="SM00065"/>
    </source>
</evidence>
<evidence type="ECO:0000313" key="3">
    <source>
        <dbReference type="EMBL" id="MFC0672430.1"/>
    </source>
</evidence>
<dbReference type="Pfam" id="PF17853">
    <property type="entry name" value="GGDEF_2"/>
    <property type="match status" value="1"/>
</dbReference>
<keyword evidence="4" id="KW-1185">Reference proteome</keyword>
<dbReference type="InterPro" id="IPR042070">
    <property type="entry name" value="PucR_C-HTH_sf"/>
</dbReference>